<sequence length="446" mass="48862">MKVPRQDHPLLCPGRDEQRSGEGGPGCRAQSVFFIRLCSSMLCQGRELLRGVGPRWKEKAAGHAQGGSPSRWSQARQPPGSTREAPHLSPSSLAQPSPARSQGSGQPAWGPFQPQEDVGRGRGRKESQGILETRWLPPARASAEGLTPLRRLHQLQAPSSARKTLEQRELGTEHAVRLAQLFSAQATVAAVKMAPLSALVRPLFPYLQPAPPVSHPKLPLVPSYPAESSRPSITGWRLLLLMPLMLGPPGDHTGIVISGASNLRVLRGQGARAWFSDSIPRPPAPHRELAVAGELFSEGAGSLTVGRAERWQQKRQGWKGPSHVSCRYPRDVLERPWKISRVNYLASPQGTIPQGPLFITRAMGWPGGIRVSLGTKSSGLAAVEAEMNCQGPRNPRGLRSTAWTRTNTTCVKTMNDAVRRPHPSRPWSRQWQRSKDKRNPSRETLD</sequence>
<organism evidence="2 3">
    <name type="scientific">Camelus dromedarius</name>
    <name type="common">Dromedary</name>
    <name type="synonym">Arabian camel</name>
    <dbReference type="NCBI Taxonomy" id="9838"/>
    <lineage>
        <taxon>Eukaryota</taxon>
        <taxon>Metazoa</taxon>
        <taxon>Chordata</taxon>
        <taxon>Craniata</taxon>
        <taxon>Vertebrata</taxon>
        <taxon>Euteleostomi</taxon>
        <taxon>Mammalia</taxon>
        <taxon>Eutheria</taxon>
        <taxon>Laurasiatheria</taxon>
        <taxon>Artiodactyla</taxon>
        <taxon>Tylopoda</taxon>
        <taxon>Camelidae</taxon>
        <taxon>Camelus</taxon>
    </lineage>
</organism>
<gene>
    <name evidence="2" type="ORF">Cadr_000022445</name>
</gene>
<dbReference type="Proteomes" id="UP000299084">
    <property type="component" value="Unassembled WGS sequence"/>
</dbReference>
<dbReference type="EMBL" id="JWIN03000020">
    <property type="protein sequence ID" value="KAB1261318.1"/>
    <property type="molecule type" value="Genomic_DNA"/>
</dbReference>
<feature type="compositionally biased region" description="Low complexity" evidence="1">
    <location>
        <begin position="88"/>
        <end position="102"/>
    </location>
</feature>
<feature type="region of interest" description="Disordered" evidence="1">
    <location>
        <begin position="413"/>
        <end position="446"/>
    </location>
</feature>
<feature type="compositionally biased region" description="Basic and acidic residues" evidence="1">
    <location>
        <begin position="433"/>
        <end position="446"/>
    </location>
</feature>
<reference evidence="2 3" key="1">
    <citation type="journal article" date="2019" name="Mol. Ecol. Resour.">
        <title>Improving Illumina assemblies with Hi-C and long reads: an example with the North African dromedary.</title>
        <authorList>
            <person name="Elbers J.P."/>
            <person name="Rogers M.F."/>
            <person name="Perelman P.L."/>
            <person name="Proskuryakova A.A."/>
            <person name="Serdyukova N.A."/>
            <person name="Johnson W.E."/>
            <person name="Horin P."/>
            <person name="Corander J."/>
            <person name="Murphy D."/>
            <person name="Burger P.A."/>
        </authorList>
    </citation>
    <scope>NUCLEOTIDE SEQUENCE [LARGE SCALE GENOMIC DNA]</scope>
    <source>
        <strain evidence="2">Drom800</strain>
        <tissue evidence="2">Blood</tissue>
    </source>
</reference>
<evidence type="ECO:0000313" key="3">
    <source>
        <dbReference type="Proteomes" id="UP000299084"/>
    </source>
</evidence>
<feature type="region of interest" description="Disordered" evidence="1">
    <location>
        <begin position="1"/>
        <end position="25"/>
    </location>
</feature>
<feature type="compositionally biased region" description="Polar residues" evidence="1">
    <location>
        <begin position="67"/>
        <end position="80"/>
    </location>
</feature>
<comment type="caution">
    <text evidence="2">The sequence shown here is derived from an EMBL/GenBank/DDBJ whole genome shotgun (WGS) entry which is preliminary data.</text>
</comment>
<accession>A0A5N4CR50</accession>
<feature type="compositionally biased region" description="Basic and acidic residues" evidence="1">
    <location>
        <begin position="117"/>
        <end position="127"/>
    </location>
</feature>
<protein>
    <submittedName>
        <fullName evidence="2">Uncharacterized protein</fullName>
    </submittedName>
</protein>
<keyword evidence="3" id="KW-1185">Reference proteome</keyword>
<evidence type="ECO:0000313" key="2">
    <source>
        <dbReference type="EMBL" id="KAB1261318.1"/>
    </source>
</evidence>
<name>A0A5N4CR50_CAMDR</name>
<feature type="compositionally biased region" description="Basic and acidic residues" evidence="1">
    <location>
        <begin position="1"/>
        <end position="20"/>
    </location>
</feature>
<feature type="region of interest" description="Disordered" evidence="1">
    <location>
        <begin position="58"/>
        <end position="138"/>
    </location>
</feature>
<evidence type="ECO:0000256" key="1">
    <source>
        <dbReference type="SAM" id="MobiDB-lite"/>
    </source>
</evidence>
<dbReference type="AlphaFoldDB" id="A0A5N4CR50"/>
<proteinExistence type="predicted"/>